<dbReference type="SUPFAM" id="SSF55781">
    <property type="entry name" value="GAF domain-like"/>
    <property type="match status" value="1"/>
</dbReference>
<name>A0ABS2TZD5_9ACTN</name>
<evidence type="ECO:0000256" key="1">
    <source>
        <dbReference type="ARBA" id="ARBA00022801"/>
    </source>
</evidence>
<feature type="domain" description="PPM-type phosphatase" evidence="3">
    <location>
        <begin position="282"/>
        <end position="505"/>
    </location>
</feature>
<protein>
    <submittedName>
        <fullName evidence="4">Serine/threonine-protein phosphatase</fullName>
    </submittedName>
</protein>
<dbReference type="SMART" id="SM00331">
    <property type="entry name" value="PP2C_SIG"/>
    <property type="match status" value="1"/>
</dbReference>
<dbReference type="InterPro" id="IPR003018">
    <property type="entry name" value="GAF"/>
</dbReference>
<keyword evidence="1" id="KW-0378">Hydrolase</keyword>
<reference evidence="4 5" key="1">
    <citation type="submission" date="2021-01" db="EMBL/GenBank/DDBJ databases">
        <title>Streptomyces acididurans sp. nov., isolated from a peat swamp forest soil.</title>
        <authorList>
            <person name="Chantavorakit T."/>
            <person name="Duangmal K."/>
        </authorList>
    </citation>
    <scope>NUCLEOTIDE SEQUENCE [LARGE SCALE GENOMIC DNA]</scope>
    <source>
        <strain evidence="4 5">KK5PA1</strain>
    </source>
</reference>
<dbReference type="SMART" id="SM00065">
    <property type="entry name" value="GAF"/>
    <property type="match status" value="1"/>
</dbReference>
<dbReference type="SUPFAM" id="SSF81606">
    <property type="entry name" value="PP2C-like"/>
    <property type="match status" value="1"/>
</dbReference>
<evidence type="ECO:0000313" key="4">
    <source>
        <dbReference type="EMBL" id="MBM9508693.1"/>
    </source>
</evidence>
<accession>A0ABS2TZD5</accession>
<dbReference type="Pfam" id="PF07228">
    <property type="entry name" value="SpoIIE"/>
    <property type="match status" value="1"/>
</dbReference>
<dbReference type="InterPro" id="IPR001932">
    <property type="entry name" value="PPM-type_phosphatase-like_dom"/>
</dbReference>
<evidence type="ECO:0000259" key="3">
    <source>
        <dbReference type="SMART" id="SM00331"/>
    </source>
</evidence>
<comment type="caution">
    <text evidence="4">The sequence shown here is derived from an EMBL/GenBank/DDBJ whole genome shotgun (WGS) entry which is preliminary data.</text>
</comment>
<dbReference type="Proteomes" id="UP000749040">
    <property type="component" value="Unassembled WGS sequence"/>
</dbReference>
<feature type="domain" description="GAF" evidence="2">
    <location>
        <begin position="117"/>
        <end position="264"/>
    </location>
</feature>
<proteinExistence type="predicted"/>
<dbReference type="InterPro" id="IPR052016">
    <property type="entry name" value="Bact_Sigma-Reg"/>
</dbReference>
<dbReference type="Gene3D" id="3.60.40.10">
    <property type="entry name" value="PPM-type phosphatase domain"/>
    <property type="match status" value="1"/>
</dbReference>
<dbReference type="PANTHER" id="PTHR43156">
    <property type="entry name" value="STAGE II SPORULATION PROTEIN E-RELATED"/>
    <property type="match status" value="1"/>
</dbReference>
<dbReference type="PANTHER" id="PTHR43156:SF2">
    <property type="entry name" value="STAGE II SPORULATION PROTEIN E"/>
    <property type="match status" value="1"/>
</dbReference>
<dbReference type="EMBL" id="JADKYB010000019">
    <property type="protein sequence ID" value="MBM9508693.1"/>
    <property type="molecule type" value="Genomic_DNA"/>
</dbReference>
<dbReference type="Gene3D" id="3.30.450.40">
    <property type="match status" value="1"/>
</dbReference>
<sequence>MLLLSGNGSLLEASSSARTLLGNLPAGEPDALGDVAPWLARAHRDMVVAGSRPDTDVRGAVGDRSVRARASARTDGSVVWWLLDDTEQRLAEQALRVERERTAFLAEASSKLLASLNVERCMDVTAQEAVRRLADAAVVIGPRSGHRMRFVSCVRDGRPVAGTTGAGPDTLPGLAEALQGFPPVPSRWIDPTSAPDWLVPEGFGPVGSLVVTPLPGHGVPAGALVLLRHGDREVFDEAEEVFARLFAARAGAAVSAARLYAEQASITETLMRELLPPTLKQHGGIEFAGGYRPAGERDRVGGDFYDVHPDAGPDGETLAVLGDVCGKGLEAAVLTGKIRNTLHALLPLAGDHQRLLRLLNQALLTSPHSRFATLVLASARRLGDTVVLRVSSAGHPVPLVIRSDGRVEQARTRGTLIGVLPEVTTTTDTVTLDRGESLVLFSDGIVEARGGPLGNALFGEDRLRAALSACVGMPAEAIVEHVQMLTSQWVGGRRHDDMAVVVVSVPHGARLSMVGGTGRGRYTA</sequence>
<dbReference type="InterPro" id="IPR036457">
    <property type="entry name" value="PPM-type-like_dom_sf"/>
</dbReference>
<evidence type="ECO:0000313" key="5">
    <source>
        <dbReference type="Proteomes" id="UP000749040"/>
    </source>
</evidence>
<gene>
    <name evidence="4" type="ORF">ITX44_29895</name>
</gene>
<organism evidence="4 5">
    <name type="scientific">Actinacidiphila acididurans</name>
    <dbReference type="NCBI Taxonomy" id="2784346"/>
    <lineage>
        <taxon>Bacteria</taxon>
        <taxon>Bacillati</taxon>
        <taxon>Actinomycetota</taxon>
        <taxon>Actinomycetes</taxon>
        <taxon>Kitasatosporales</taxon>
        <taxon>Streptomycetaceae</taxon>
        <taxon>Actinacidiphila</taxon>
    </lineage>
</organism>
<evidence type="ECO:0000259" key="2">
    <source>
        <dbReference type="SMART" id="SM00065"/>
    </source>
</evidence>
<keyword evidence="5" id="KW-1185">Reference proteome</keyword>
<dbReference type="InterPro" id="IPR029016">
    <property type="entry name" value="GAF-like_dom_sf"/>
</dbReference>